<accession>A0A812KCU2</accession>
<feature type="non-terminal residue" evidence="1">
    <location>
        <position position="310"/>
    </location>
</feature>
<sequence>MLYVDGGGIVNWMCAGKKHNLLWSPGPKERQDIVDHAARTSAHLADVPETAVMLAGGSASILQPITTFLPPAKPESGAFLVVQLGGDWQEVFLFHPTEPDGKHWLALTTTCSNAPLWTLVRLEPGYYLKASTSGTDRSYPILREQDVWWMCSSSGLDRCEPWVPADLAAIHKDGSEVLQSLGKIPASAYCMAGGQEPWLRHCHDVNREVVLPEAGKFAAVLYDGCWQEVFLCIQLGDLSHWLCLTWAPGKSTFYWCALHLLEGSFLVLKHRGANRLDVASIDLHQMQEPPHFDKLWVPGPVQVQSAFKDA</sequence>
<dbReference type="EMBL" id="CAJNDS010000602">
    <property type="protein sequence ID" value="CAE7222019.1"/>
    <property type="molecule type" value="Genomic_DNA"/>
</dbReference>
<protein>
    <submittedName>
        <fullName evidence="1">Uncharacterized protein</fullName>
    </submittedName>
</protein>
<name>A0A812KCU2_9DINO</name>
<comment type="caution">
    <text evidence="1">The sequence shown here is derived from an EMBL/GenBank/DDBJ whole genome shotgun (WGS) entry which is preliminary data.</text>
</comment>
<dbReference type="OrthoDB" id="10376386at2759"/>
<evidence type="ECO:0000313" key="2">
    <source>
        <dbReference type="Proteomes" id="UP000604046"/>
    </source>
</evidence>
<organism evidence="1 2">
    <name type="scientific">Symbiodinium natans</name>
    <dbReference type="NCBI Taxonomy" id="878477"/>
    <lineage>
        <taxon>Eukaryota</taxon>
        <taxon>Sar</taxon>
        <taxon>Alveolata</taxon>
        <taxon>Dinophyceae</taxon>
        <taxon>Suessiales</taxon>
        <taxon>Symbiodiniaceae</taxon>
        <taxon>Symbiodinium</taxon>
    </lineage>
</organism>
<proteinExistence type="predicted"/>
<keyword evidence="2" id="KW-1185">Reference proteome</keyword>
<dbReference type="AlphaFoldDB" id="A0A812KCU2"/>
<dbReference type="Proteomes" id="UP000604046">
    <property type="component" value="Unassembled WGS sequence"/>
</dbReference>
<gene>
    <name evidence="1" type="ORF">SNAT2548_LOCUS8238</name>
</gene>
<evidence type="ECO:0000313" key="1">
    <source>
        <dbReference type="EMBL" id="CAE7222019.1"/>
    </source>
</evidence>
<reference evidence="1" key="1">
    <citation type="submission" date="2021-02" db="EMBL/GenBank/DDBJ databases">
        <authorList>
            <person name="Dougan E. K."/>
            <person name="Rhodes N."/>
            <person name="Thang M."/>
            <person name="Chan C."/>
        </authorList>
    </citation>
    <scope>NUCLEOTIDE SEQUENCE</scope>
</reference>